<sequence>MSGSSRSAVELSVVTAPNDITAVSSLLVELSKSYDLLPTKGDEGRKDLLLLARTLVQSLETPRETMAKHCWAQTAAFSALIFGVEVKLWKRMADNGDRPQSAHELAEDLRVDPLLLGRMMRHLGAMGYITETGQDEYTPTNYSKALSLDIIGNGYLATSILSRISAAMKPDYSRLLINEYVIPAAGAHWEATSLDLMMMSLMSSRERTEDDWRGLIEGVHGLKIVRFWHGPKGVESVIECESVEEESRG</sequence>
<dbReference type="InterPro" id="IPR036390">
    <property type="entry name" value="WH_DNA-bd_sf"/>
</dbReference>
<dbReference type="InterPro" id="IPR029063">
    <property type="entry name" value="SAM-dependent_MTases_sf"/>
</dbReference>
<organism evidence="1 2">
    <name type="scientific">Fusarium duplospermum</name>
    <dbReference type="NCBI Taxonomy" id="1325734"/>
    <lineage>
        <taxon>Eukaryota</taxon>
        <taxon>Fungi</taxon>
        <taxon>Dikarya</taxon>
        <taxon>Ascomycota</taxon>
        <taxon>Pezizomycotina</taxon>
        <taxon>Sordariomycetes</taxon>
        <taxon>Hypocreomycetidae</taxon>
        <taxon>Hypocreales</taxon>
        <taxon>Nectriaceae</taxon>
        <taxon>Fusarium</taxon>
        <taxon>Fusarium solani species complex</taxon>
    </lineage>
</organism>
<evidence type="ECO:0000313" key="2">
    <source>
        <dbReference type="Proteomes" id="UP000288168"/>
    </source>
</evidence>
<dbReference type="SUPFAM" id="SSF53335">
    <property type="entry name" value="S-adenosyl-L-methionine-dependent methyltransferases"/>
    <property type="match status" value="1"/>
</dbReference>
<dbReference type="Proteomes" id="UP000288168">
    <property type="component" value="Unassembled WGS sequence"/>
</dbReference>
<dbReference type="PANTHER" id="PTHR43712:SF17">
    <property type="entry name" value="O-METHYLTRANSFERASE"/>
    <property type="match status" value="1"/>
</dbReference>
<dbReference type="Gene3D" id="1.10.10.10">
    <property type="entry name" value="Winged helix-like DNA-binding domain superfamily/Winged helix DNA-binding domain"/>
    <property type="match status" value="1"/>
</dbReference>
<dbReference type="Gene3D" id="3.40.50.150">
    <property type="entry name" value="Vaccinia Virus protein VP39"/>
    <property type="match status" value="1"/>
</dbReference>
<dbReference type="OrthoDB" id="3340390at2759"/>
<dbReference type="SUPFAM" id="SSF46785">
    <property type="entry name" value="Winged helix' DNA-binding domain"/>
    <property type="match status" value="1"/>
</dbReference>
<dbReference type="InterPro" id="IPR036388">
    <property type="entry name" value="WH-like_DNA-bd_sf"/>
</dbReference>
<dbReference type="EMBL" id="NKCI01000302">
    <property type="protein sequence ID" value="RSL44084.1"/>
    <property type="molecule type" value="Genomic_DNA"/>
</dbReference>
<evidence type="ECO:0000313" key="1">
    <source>
        <dbReference type="EMBL" id="RSL44084.1"/>
    </source>
</evidence>
<reference evidence="1 2" key="1">
    <citation type="submission" date="2017-06" db="EMBL/GenBank/DDBJ databases">
        <title>Comparative genomic analysis of Ambrosia Fusariam Clade fungi.</title>
        <authorList>
            <person name="Stajich J.E."/>
            <person name="Carrillo J."/>
            <person name="Kijimoto T."/>
            <person name="Eskalen A."/>
            <person name="O'Donnell K."/>
            <person name="Kasson M."/>
        </authorList>
    </citation>
    <scope>NUCLEOTIDE SEQUENCE [LARGE SCALE GENOMIC DNA]</scope>
    <source>
        <strain evidence="1 2">NRRL62584</strain>
    </source>
</reference>
<protein>
    <recommendedName>
        <fullName evidence="3">O-methyltransferase</fullName>
    </recommendedName>
</protein>
<name>A0A428NTH0_9HYPO</name>
<dbReference type="AlphaFoldDB" id="A0A428NTH0"/>
<evidence type="ECO:0008006" key="3">
    <source>
        <dbReference type="Google" id="ProtNLM"/>
    </source>
</evidence>
<keyword evidence="2" id="KW-1185">Reference proteome</keyword>
<dbReference type="PANTHER" id="PTHR43712">
    <property type="entry name" value="PUTATIVE (AFU_ORTHOLOGUE AFUA_4G14580)-RELATED"/>
    <property type="match status" value="1"/>
</dbReference>
<proteinExistence type="predicted"/>
<dbReference type="STRING" id="1325734.A0A428NTH0"/>
<comment type="caution">
    <text evidence="1">The sequence shown here is derived from an EMBL/GenBank/DDBJ whole genome shotgun (WGS) entry which is preliminary data.</text>
</comment>
<accession>A0A428NTH0</accession>
<gene>
    <name evidence="1" type="ORF">CEP54_014829</name>
</gene>